<evidence type="ECO:0000313" key="15">
    <source>
        <dbReference type="Proteomes" id="UP001501920"/>
    </source>
</evidence>
<feature type="repeat" description="ANK" evidence="11">
    <location>
        <begin position="1363"/>
        <end position="1395"/>
    </location>
</feature>
<dbReference type="CDD" id="cd08798">
    <property type="entry name" value="Death_NFkB2_p100"/>
    <property type="match status" value="1"/>
</dbReference>
<dbReference type="Pfam" id="PF00554">
    <property type="entry name" value="RHD_DNA_bind"/>
    <property type="match status" value="1"/>
</dbReference>
<feature type="region of interest" description="Disordered" evidence="12">
    <location>
        <begin position="157"/>
        <end position="189"/>
    </location>
</feature>
<dbReference type="InterPro" id="IPR000488">
    <property type="entry name" value="Death_dom"/>
</dbReference>
<feature type="repeat" description="ANK" evidence="11">
    <location>
        <begin position="1224"/>
        <end position="1256"/>
    </location>
</feature>
<keyword evidence="3" id="KW-0963">Cytoplasm</keyword>
<evidence type="ECO:0000256" key="7">
    <source>
        <dbReference type="ARBA" id="ARBA00023125"/>
    </source>
</evidence>
<feature type="compositionally biased region" description="Basic residues" evidence="12">
    <location>
        <begin position="1475"/>
        <end position="1484"/>
    </location>
</feature>
<dbReference type="Ensembl" id="ENSPNAT00000055186.1">
    <property type="protein sequence ID" value="ENSPNAP00000060265.1"/>
    <property type="gene ID" value="ENSPNAG00000028081.2"/>
</dbReference>
<organism evidence="14 15">
    <name type="scientific">Pygocentrus nattereri</name>
    <name type="common">Red-bellied piranha</name>
    <dbReference type="NCBI Taxonomy" id="42514"/>
    <lineage>
        <taxon>Eukaryota</taxon>
        <taxon>Metazoa</taxon>
        <taxon>Chordata</taxon>
        <taxon>Craniata</taxon>
        <taxon>Vertebrata</taxon>
        <taxon>Euteleostomi</taxon>
        <taxon>Actinopterygii</taxon>
        <taxon>Neopterygii</taxon>
        <taxon>Teleostei</taxon>
        <taxon>Ostariophysi</taxon>
        <taxon>Characiformes</taxon>
        <taxon>Characoidei</taxon>
        <taxon>Pygocentrus</taxon>
    </lineage>
</organism>
<feature type="region of interest" description="Disordered" evidence="12">
    <location>
        <begin position="1396"/>
        <end position="1424"/>
    </location>
</feature>
<dbReference type="Proteomes" id="UP001501920">
    <property type="component" value="Chromosome 5"/>
</dbReference>
<dbReference type="CDD" id="cd01177">
    <property type="entry name" value="IPT_NFkappaB"/>
    <property type="match status" value="1"/>
</dbReference>
<dbReference type="GO" id="GO:0009653">
    <property type="term" value="P:anatomical structure morphogenesis"/>
    <property type="evidence" value="ECO:0007669"/>
    <property type="project" value="UniProtKB-ARBA"/>
</dbReference>
<evidence type="ECO:0000256" key="9">
    <source>
        <dbReference type="ARBA" id="ARBA00023163"/>
    </source>
</evidence>
<dbReference type="InterPro" id="IPR013783">
    <property type="entry name" value="Ig-like_fold"/>
</dbReference>
<dbReference type="PRINTS" id="PR00057">
    <property type="entry name" value="NFKBTNSCPFCT"/>
</dbReference>
<name>A0AAR2K7L2_PYGNA</name>
<proteinExistence type="predicted"/>
<feature type="region of interest" description="Disordered" evidence="12">
    <location>
        <begin position="236"/>
        <end position="277"/>
    </location>
</feature>
<comment type="subcellular location">
    <subcellularLocation>
        <location evidence="2">Cytoplasm</location>
    </subcellularLocation>
    <subcellularLocation>
        <location evidence="1">Nucleus</location>
    </subcellularLocation>
</comment>
<dbReference type="GeneTree" id="ENSGT00940000164992"/>
<feature type="compositionally biased region" description="Polar residues" evidence="12">
    <location>
        <begin position="256"/>
        <end position="266"/>
    </location>
</feature>
<dbReference type="GO" id="GO:0007165">
    <property type="term" value="P:signal transduction"/>
    <property type="evidence" value="ECO:0007669"/>
    <property type="project" value="InterPro"/>
</dbReference>
<dbReference type="GO" id="GO:0005634">
    <property type="term" value="C:nucleus"/>
    <property type="evidence" value="ECO:0007669"/>
    <property type="project" value="UniProtKB-SubCell"/>
</dbReference>
<evidence type="ECO:0000256" key="5">
    <source>
        <dbReference type="ARBA" id="ARBA00023015"/>
    </source>
</evidence>
<dbReference type="Gene3D" id="2.60.40.340">
    <property type="entry name" value="Rel homology domain (RHD), DNA-binding domain"/>
    <property type="match status" value="1"/>
</dbReference>
<dbReference type="Pfam" id="PF12796">
    <property type="entry name" value="Ank_2"/>
    <property type="match status" value="2"/>
</dbReference>
<dbReference type="GO" id="GO:0007399">
    <property type="term" value="P:nervous system development"/>
    <property type="evidence" value="ECO:0007669"/>
    <property type="project" value="UniProtKB-ARBA"/>
</dbReference>
<reference evidence="14" key="2">
    <citation type="submission" date="2025-08" db="UniProtKB">
        <authorList>
            <consortium name="Ensembl"/>
        </authorList>
    </citation>
    <scope>IDENTIFICATION</scope>
</reference>
<dbReference type="InterPro" id="IPR002909">
    <property type="entry name" value="IPT_dom"/>
</dbReference>
<keyword evidence="10" id="KW-0539">Nucleus</keyword>
<keyword evidence="8" id="KW-0010">Activator</keyword>
<dbReference type="GO" id="GO:0005737">
    <property type="term" value="C:cytoplasm"/>
    <property type="evidence" value="ECO:0007669"/>
    <property type="project" value="UniProtKB-SubCell"/>
</dbReference>
<dbReference type="GO" id="GO:0000978">
    <property type="term" value="F:RNA polymerase II cis-regulatory region sequence-specific DNA binding"/>
    <property type="evidence" value="ECO:0007669"/>
    <property type="project" value="TreeGrafter"/>
</dbReference>
<keyword evidence="4" id="KW-0677">Repeat</keyword>
<evidence type="ECO:0000256" key="10">
    <source>
        <dbReference type="ARBA" id="ARBA00023242"/>
    </source>
</evidence>
<dbReference type="SMART" id="SM00005">
    <property type="entry name" value="DEATH"/>
    <property type="match status" value="1"/>
</dbReference>
<dbReference type="PROSITE" id="PS50254">
    <property type="entry name" value="REL_2"/>
    <property type="match status" value="1"/>
</dbReference>
<evidence type="ECO:0000256" key="6">
    <source>
        <dbReference type="ARBA" id="ARBA00023043"/>
    </source>
</evidence>
<dbReference type="InterPro" id="IPR032397">
    <property type="entry name" value="RHD_dimer"/>
</dbReference>
<dbReference type="Gene3D" id="2.60.40.10">
    <property type="entry name" value="Immunoglobulins"/>
    <property type="match status" value="1"/>
</dbReference>
<dbReference type="GO" id="GO:0060429">
    <property type="term" value="P:epithelium development"/>
    <property type="evidence" value="ECO:0007669"/>
    <property type="project" value="UniProtKB-ARBA"/>
</dbReference>
<dbReference type="SMART" id="SM00429">
    <property type="entry name" value="IPT"/>
    <property type="match status" value="1"/>
</dbReference>
<evidence type="ECO:0000259" key="13">
    <source>
        <dbReference type="PROSITE" id="PS50254"/>
    </source>
</evidence>
<reference evidence="14 15" key="1">
    <citation type="submission" date="2020-10" db="EMBL/GenBank/DDBJ databases">
        <title>Pygocentrus nattereri (red-bellied piranha) genome, fPygNat1, primary haplotype.</title>
        <authorList>
            <person name="Myers G."/>
            <person name="Meyer A."/>
            <person name="Karagic N."/>
            <person name="Pippel M."/>
            <person name="Winkler S."/>
            <person name="Tracey A."/>
            <person name="Wood J."/>
            <person name="Formenti G."/>
            <person name="Howe K."/>
            <person name="Fedrigo O."/>
            <person name="Jarvis E.D."/>
        </authorList>
    </citation>
    <scope>NUCLEOTIDE SEQUENCE [LARGE SCALE GENOMIC DNA]</scope>
</reference>
<dbReference type="InterPro" id="IPR002110">
    <property type="entry name" value="Ankyrin_rpt"/>
</dbReference>
<keyword evidence="15" id="KW-1185">Reference proteome</keyword>
<dbReference type="InterPro" id="IPR008967">
    <property type="entry name" value="p53-like_TF_DNA-bd_sf"/>
</dbReference>
<sequence length="1602" mass="175213">MTDKPKIHVFLGAPHPSSLTDKAPGRESLQWNTLELCWSQGRLRPRTESNDCLKMTSRPHLSTSPEANRAVSEDDSTPSISQSYLSKHAHPEKDDFCPGVVTEYLDICFPSPQPGPSSDYVIRHPQPSPAMSVETEYLTIWTKSQGLLLRGRVVKQPEAGSQGTPTPPLTSPKQTPLASVGSPELYSPEVSPGLRGLGGTLQGSVELFYGTLSQRHQEGGVVLECTPDGILCSQASPPSRAEVAMEPEGPGLLGGSPNSSVESSPAPSTPKRAKLSPAATKCHQRMGQKSGLPLDGPTTLLSRCRNHGVHYSILVAVVHPCHLREIKVKSGASAGSCVALASLIVTDQSGVEMKVVLWRTAAFWALSVYPGDILLVTGVMLHEDKWRGETVLQSSYISQLLNLGQITQDHTPQAPHNVNIHTLRALCTHLNEKRPLLVSLPPRTVQNMHSIPFIRLGSLRPDTLVHALLRVKHARTIAAWRDEAEGVARTGSVLKAVLIVDQGDGKQGAVVLWGSALAWLQRLHKNKDAVWEFRLLLVKQDVTSGLLELHSTPWSSCQPLFPDDTRCREFYNKACSHRGSNSFEIDLHTLLSQKYTGEVELRVQIAAFQFQSSPSQEAMQPMNRETPLERILEVVCGDITFPGCGLCCAELDTDENGIYRPCYPCLPHTGVRRYYRPAVLTVREGECRVCVQVPPTLVQKILMNTPPDKLNKPVGEATKSSSSFYSSSSIFAISAHLMTHSLLISVHGPYLQIIEEPKQRGFRFRYECEGPSHGGLPGASSERNRRTYPTVKVCNYVGHARVEVQLVTHIDPPRVHAHSLVGKQCNENGTCSIDVGPNDLTAQFSNLGILHVTKRGVVDVLTRRLREEKRRLKEPGYHFSDTEEQAILREAKDLGKNMDLNIVRLKFTAYLQDSNGGFTRALKPVVSNPIYDSKSPNASNLKISRMDKTCGTVMGGDEIFLLCDKVQKDDIDIRFYEEEEEGGWEAFGDFSPTDVHKQMYFLYAIVFKTPPYHKTEIERPVTVFLQLKRKKGGDCSEPKQFTYIPQILDKEEVQRKRMKPLPHPYDHWRGLQGGAGGLGRGTGGFGGPGAGAGGGGMGGGFLFNNQLDGTGYYTGGCGGFGGGAQMSGSSPQSSKAQEQPLHLLTYTAYSSAKHSARVLLEYCSTGDVRLLLAMQRQLCGVQDENGDTPLHLAIIHQQPAVALQLIQTIVNTPQSKVINKLNKLSQAPLHLAVITKQPKLVEVLLKVGADPSLLDRDGRTAVHLAAYTGDDSILRVLLGLLGERHAHLINTADFLGLYPLHLAIRKGGERCSRVLVEAGAKINMPEQKSGCTALHLAVKDNLFKVACTLITELKADVNACTFGGNSPLHLAASLGSPPLCSMLIAAGADKRLENDEPLFCSSSSSDEEELGERRDNEEKGPIQKDMIEQVQEMTISSERCRVNPRKRPAAGHTPFDLANCQKVKDLLDGRMSPKPSHHLTKKTKKSTEDVGQSLDDEMVSKLCGILTQSQVPWRDLAEKLGMLTLADLYQRSSSPCQKLLENYKISGGPLEGLVDALQSLGLSEGVQLLRASQPREDKQSTDATVDSGFGSQEAESPAIANH</sequence>
<feature type="repeat" description="ANK" evidence="11">
    <location>
        <begin position="1295"/>
        <end position="1327"/>
    </location>
</feature>
<evidence type="ECO:0000256" key="4">
    <source>
        <dbReference type="ARBA" id="ARBA00022737"/>
    </source>
</evidence>
<feature type="region of interest" description="Disordered" evidence="12">
    <location>
        <begin position="1472"/>
        <end position="1491"/>
    </location>
</feature>
<dbReference type="InterPro" id="IPR031589">
    <property type="entry name" value="SHLD2_C"/>
</dbReference>
<dbReference type="Gene3D" id="1.10.533.10">
    <property type="entry name" value="Death Domain, Fas"/>
    <property type="match status" value="1"/>
</dbReference>
<dbReference type="Pfam" id="PF21669">
    <property type="entry name" value="SHLD2_OB1"/>
    <property type="match status" value="1"/>
</dbReference>
<dbReference type="InterPro" id="IPR036770">
    <property type="entry name" value="Ankyrin_rpt-contain_sf"/>
</dbReference>
<keyword evidence="9" id="KW-0804">Transcription</keyword>
<evidence type="ECO:0000256" key="12">
    <source>
        <dbReference type="SAM" id="MobiDB-lite"/>
    </source>
</evidence>
<feature type="region of interest" description="Disordered" evidence="12">
    <location>
        <begin position="50"/>
        <end position="92"/>
    </location>
</feature>
<dbReference type="Gene3D" id="1.25.40.20">
    <property type="entry name" value="Ankyrin repeat-containing domain"/>
    <property type="match status" value="1"/>
</dbReference>
<evidence type="ECO:0000256" key="3">
    <source>
        <dbReference type="ARBA" id="ARBA00022490"/>
    </source>
</evidence>
<dbReference type="InterPro" id="IPR033926">
    <property type="entry name" value="IPT_NFkappaB"/>
</dbReference>
<feature type="repeat" description="ANK" evidence="11">
    <location>
        <begin position="1257"/>
        <end position="1278"/>
    </location>
</feature>
<dbReference type="Pfam" id="PF22779">
    <property type="entry name" value="OB_SHLD2_2nd"/>
    <property type="match status" value="1"/>
</dbReference>
<keyword evidence="5" id="KW-0805">Transcription regulation</keyword>
<evidence type="ECO:0000256" key="2">
    <source>
        <dbReference type="ARBA" id="ARBA00004496"/>
    </source>
</evidence>
<dbReference type="GO" id="GO:0000981">
    <property type="term" value="F:DNA-binding transcription factor activity, RNA polymerase II-specific"/>
    <property type="evidence" value="ECO:0007669"/>
    <property type="project" value="TreeGrafter"/>
</dbReference>
<feature type="domain" description="RHD" evidence="13">
    <location>
        <begin position="746"/>
        <end position="937"/>
    </location>
</feature>
<dbReference type="InterPro" id="IPR030492">
    <property type="entry name" value="RHD_CS"/>
</dbReference>
<dbReference type="InterPro" id="IPR011029">
    <property type="entry name" value="DEATH-like_dom_sf"/>
</dbReference>
<dbReference type="PANTHER" id="PTHR24169">
    <property type="entry name" value="NUCLEAR FACTOR NF-KAPPA-B PROTEIN"/>
    <property type="match status" value="1"/>
</dbReference>
<dbReference type="InterPro" id="IPR011539">
    <property type="entry name" value="RHD_DNA_bind_dom"/>
</dbReference>
<feature type="region of interest" description="Disordered" evidence="12">
    <location>
        <begin position="1"/>
        <end position="23"/>
    </location>
</feature>
<dbReference type="PROSITE" id="PS01204">
    <property type="entry name" value="REL_1"/>
    <property type="match status" value="1"/>
</dbReference>
<dbReference type="SUPFAM" id="SSF81296">
    <property type="entry name" value="E set domains"/>
    <property type="match status" value="1"/>
</dbReference>
<keyword evidence="6 11" id="KW-0040">ANK repeat</keyword>
<accession>A0AAR2K7L2</accession>
<dbReference type="SUPFAM" id="SSF49417">
    <property type="entry name" value="p53-like transcription factors"/>
    <property type="match status" value="1"/>
</dbReference>
<dbReference type="InterPro" id="IPR014756">
    <property type="entry name" value="Ig_E-set"/>
</dbReference>
<dbReference type="Pfam" id="PF00531">
    <property type="entry name" value="Death"/>
    <property type="match status" value="1"/>
</dbReference>
<feature type="region of interest" description="Disordered" evidence="12">
    <location>
        <begin position="1571"/>
        <end position="1602"/>
    </location>
</feature>
<dbReference type="InterPro" id="IPR037059">
    <property type="entry name" value="RHD_DNA_bind_dom_sf"/>
</dbReference>
<dbReference type="InterPro" id="IPR000451">
    <property type="entry name" value="NFkB/Dor"/>
</dbReference>
<dbReference type="Pfam" id="PF15793">
    <property type="entry name" value="SHLD2_C"/>
    <property type="match status" value="1"/>
</dbReference>
<dbReference type="SMART" id="SM00248">
    <property type="entry name" value="ANK"/>
    <property type="match status" value="6"/>
</dbReference>
<dbReference type="FunFam" id="2.60.40.10:FF:000046">
    <property type="entry name" value="Nuclear factor NF-kappa-B p105 subunit"/>
    <property type="match status" value="1"/>
</dbReference>
<evidence type="ECO:0000256" key="1">
    <source>
        <dbReference type="ARBA" id="ARBA00004123"/>
    </source>
</evidence>
<evidence type="ECO:0000256" key="11">
    <source>
        <dbReference type="PROSITE-ProRule" id="PRU00023"/>
    </source>
</evidence>
<dbReference type="PANTHER" id="PTHR24169:SF21">
    <property type="entry name" value="NUCLEAR FACTOR NF-KAPPA-B P100 SUBUNIT"/>
    <property type="match status" value="1"/>
</dbReference>
<evidence type="ECO:0000256" key="8">
    <source>
        <dbReference type="ARBA" id="ARBA00023159"/>
    </source>
</evidence>
<feature type="compositionally biased region" description="Basic and acidic residues" evidence="12">
    <location>
        <begin position="1411"/>
        <end position="1424"/>
    </location>
</feature>
<dbReference type="InterPro" id="IPR053944">
    <property type="entry name" value="SHLD2_OB2"/>
</dbReference>
<reference evidence="14" key="3">
    <citation type="submission" date="2025-09" db="UniProtKB">
        <authorList>
            <consortium name="Ensembl"/>
        </authorList>
    </citation>
    <scope>IDENTIFICATION</scope>
</reference>
<dbReference type="PROSITE" id="PS50297">
    <property type="entry name" value="ANK_REP_REGION"/>
    <property type="match status" value="4"/>
</dbReference>
<dbReference type="SUPFAM" id="SSF47986">
    <property type="entry name" value="DEATH domain"/>
    <property type="match status" value="1"/>
</dbReference>
<dbReference type="FunFam" id="2.60.40.340:FF:000004">
    <property type="entry name" value="Nuclear factor NF-kappa-B p105 subunit isoform 1"/>
    <property type="match status" value="1"/>
</dbReference>
<evidence type="ECO:0000313" key="14">
    <source>
        <dbReference type="Ensembl" id="ENSPNAP00000060265.1"/>
    </source>
</evidence>
<dbReference type="SUPFAM" id="SSF48403">
    <property type="entry name" value="Ankyrin repeat"/>
    <property type="match status" value="1"/>
</dbReference>
<dbReference type="PROSITE" id="PS50088">
    <property type="entry name" value="ANK_REPEAT"/>
    <property type="match status" value="4"/>
</dbReference>
<dbReference type="InterPro" id="IPR049507">
    <property type="entry name" value="SHLD2_OB1"/>
</dbReference>
<protein>
    <submittedName>
        <fullName evidence="14">Nuclear factor of kappa light polypeptide gene enhancer in B-cells 2 (p49/p100)</fullName>
    </submittedName>
</protein>
<dbReference type="Pfam" id="PF16179">
    <property type="entry name" value="RHD_dimer"/>
    <property type="match status" value="1"/>
</dbReference>
<feature type="compositionally biased region" description="Polar residues" evidence="12">
    <location>
        <begin position="1581"/>
        <end position="1594"/>
    </location>
</feature>
<keyword evidence="7" id="KW-0238">DNA-binding</keyword>